<organism evidence="2 3">
    <name type="scientific">Favolaschia claudopus</name>
    <dbReference type="NCBI Taxonomy" id="2862362"/>
    <lineage>
        <taxon>Eukaryota</taxon>
        <taxon>Fungi</taxon>
        <taxon>Dikarya</taxon>
        <taxon>Basidiomycota</taxon>
        <taxon>Agaricomycotina</taxon>
        <taxon>Agaricomycetes</taxon>
        <taxon>Agaricomycetidae</taxon>
        <taxon>Agaricales</taxon>
        <taxon>Marasmiineae</taxon>
        <taxon>Mycenaceae</taxon>
        <taxon>Favolaschia</taxon>
    </lineage>
</organism>
<protein>
    <recommendedName>
        <fullName evidence="1">C2 domain-containing protein</fullName>
    </recommendedName>
</protein>
<dbReference type="Pfam" id="PF00168">
    <property type="entry name" value="C2"/>
    <property type="match status" value="1"/>
</dbReference>
<dbReference type="CDD" id="cd00030">
    <property type="entry name" value="C2"/>
    <property type="match status" value="1"/>
</dbReference>
<dbReference type="Gene3D" id="2.60.40.150">
    <property type="entry name" value="C2 domain"/>
    <property type="match status" value="1"/>
</dbReference>
<keyword evidence="3" id="KW-1185">Reference proteome</keyword>
<feature type="domain" description="C2" evidence="1">
    <location>
        <begin position="1"/>
        <end position="106"/>
    </location>
</feature>
<evidence type="ECO:0000259" key="1">
    <source>
        <dbReference type="PROSITE" id="PS50004"/>
    </source>
</evidence>
<dbReference type="EMBL" id="JAWWNJ010000101">
    <property type="protein sequence ID" value="KAK6995727.1"/>
    <property type="molecule type" value="Genomic_DNA"/>
</dbReference>
<evidence type="ECO:0000313" key="3">
    <source>
        <dbReference type="Proteomes" id="UP001362999"/>
    </source>
</evidence>
<dbReference type="SUPFAM" id="SSF49562">
    <property type="entry name" value="C2 domain (Calcium/lipid-binding domain, CaLB)"/>
    <property type="match status" value="1"/>
</dbReference>
<gene>
    <name evidence="2" type="ORF">R3P38DRAFT_3074808</name>
</gene>
<evidence type="ECO:0000313" key="2">
    <source>
        <dbReference type="EMBL" id="KAK6995727.1"/>
    </source>
</evidence>
<reference evidence="2 3" key="1">
    <citation type="journal article" date="2024" name="J Genomics">
        <title>Draft genome sequencing and assembly of Favolaschia claudopus CIRM-BRFM 2984 isolated from oak limbs.</title>
        <authorList>
            <person name="Navarro D."/>
            <person name="Drula E."/>
            <person name="Chaduli D."/>
            <person name="Cazenave R."/>
            <person name="Ahrendt S."/>
            <person name="Wang J."/>
            <person name="Lipzen A."/>
            <person name="Daum C."/>
            <person name="Barry K."/>
            <person name="Grigoriev I.V."/>
            <person name="Favel A."/>
            <person name="Rosso M.N."/>
            <person name="Martin F."/>
        </authorList>
    </citation>
    <scope>NUCLEOTIDE SEQUENCE [LARGE SCALE GENOMIC DNA]</scope>
    <source>
        <strain evidence="2 3">CIRM-BRFM 2984</strain>
    </source>
</reference>
<name>A0AAV9ZWW8_9AGAR</name>
<dbReference type="PROSITE" id="PS50004">
    <property type="entry name" value="C2"/>
    <property type="match status" value="1"/>
</dbReference>
<sequence>MSSLKLVVHKAETIKWHPGPFHSNKPPNLYVKVYHNKHRLLKTRALGRNADPIWNSSCDFIALASSEILTFRIFHCISYLGLNMHVAEATTSIQDLIEQSCSDQSVCLDINGSRGKFRLYVSLEALTVQQAVTQQTEDISKLAIPSTTEEILAPAETIERVSASGNLSVSFNVVLSALRNIVKVGDELAKVTSVYFKTLL</sequence>
<dbReference type="AlphaFoldDB" id="A0AAV9ZWW8"/>
<dbReference type="InterPro" id="IPR000008">
    <property type="entry name" value="C2_dom"/>
</dbReference>
<dbReference type="InterPro" id="IPR035892">
    <property type="entry name" value="C2_domain_sf"/>
</dbReference>
<proteinExistence type="predicted"/>
<accession>A0AAV9ZWW8</accession>
<comment type="caution">
    <text evidence="2">The sequence shown here is derived from an EMBL/GenBank/DDBJ whole genome shotgun (WGS) entry which is preliminary data.</text>
</comment>
<dbReference type="Proteomes" id="UP001362999">
    <property type="component" value="Unassembled WGS sequence"/>
</dbReference>
<dbReference type="SMART" id="SM00239">
    <property type="entry name" value="C2"/>
    <property type="match status" value="1"/>
</dbReference>